<protein>
    <submittedName>
        <fullName evidence="1">Uncharacterized protein</fullName>
    </submittedName>
</protein>
<gene>
    <name evidence="1" type="ORF">V5F32_00760</name>
</gene>
<name>A0ABW6ZQE5_9HYPH</name>
<accession>A0ABW6ZQE5</accession>
<reference evidence="1 2" key="1">
    <citation type="submission" date="2024-02" db="EMBL/GenBank/DDBJ databases">
        <title>Expansion and revision of Xanthobacter and proposal of Roseixanthobacter gen. nov.</title>
        <authorList>
            <person name="Soltysiak M.P.M."/>
            <person name="Jalihal A."/>
            <person name="Ory A."/>
            <person name="Chrisophersen C."/>
            <person name="Lee A.D."/>
            <person name="Boulton J."/>
            <person name="Springer M."/>
        </authorList>
    </citation>
    <scope>NUCLEOTIDE SEQUENCE [LARGE SCALE GENOMIC DNA]</scope>
    <source>
        <strain evidence="1 2">23A</strain>
    </source>
</reference>
<organism evidence="1 2">
    <name type="scientific">Xanthobacter oligotrophicus</name>
    <dbReference type="NCBI Taxonomy" id="2607286"/>
    <lineage>
        <taxon>Bacteria</taxon>
        <taxon>Pseudomonadati</taxon>
        <taxon>Pseudomonadota</taxon>
        <taxon>Alphaproteobacteria</taxon>
        <taxon>Hyphomicrobiales</taxon>
        <taxon>Xanthobacteraceae</taxon>
        <taxon>Xanthobacter</taxon>
    </lineage>
</organism>
<keyword evidence="2" id="KW-1185">Reference proteome</keyword>
<evidence type="ECO:0000313" key="2">
    <source>
        <dbReference type="Proteomes" id="UP001604002"/>
    </source>
</evidence>
<dbReference type="Proteomes" id="UP001604002">
    <property type="component" value="Unassembled WGS sequence"/>
</dbReference>
<dbReference type="EMBL" id="JBAFVH010000001">
    <property type="protein sequence ID" value="MFG1370687.1"/>
    <property type="molecule type" value="Genomic_DNA"/>
</dbReference>
<proteinExistence type="predicted"/>
<comment type="caution">
    <text evidence="1">The sequence shown here is derived from an EMBL/GenBank/DDBJ whole genome shotgun (WGS) entry which is preliminary data.</text>
</comment>
<dbReference type="RefSeq" id="WP_393990775.1">
    <property type="nucleotide sequence ID" value="NZ_JBAFVH010000001.1"/>
</dbReference>
<evidence type="ECO:0000313" key="1">
    <source>
        <dbReference type="EMBL" id="MFG1370687.1"/>
    </source>
</evidence>
<sequence length="222" mass="23291">MTTSSQPAACGAGTGADVCPDLDACHGVLRDLLPRGRAWDAARRPGTTLWRFWRAVAHLYAFINARICAASEEFFCSTASETRDGWLAEYGLPDPCDPFPDLCAKVAAVGGTRCEYYRQIAARAGWSITCDDGADACGAQAGCAQPGCAQPGDNTVGAPLRITVHIDESPAYQAPATPEPQAGCLQAGQALTCGPDVSPLICLLERVLHAHLAVTFEVVGTP</sequence>